<dbReference type="InterPro" id="IPR041698">
    <property type="entry name" value="Methyltransf_25"/>
</dbReference>
<keyword evidence="3" id="KW-0949">S-adenosyl-L-methionine</keyword>
<dbReference type="OrthoDB" id="9777638at2"/>
<dbReference type="Gene3D" id="3.40.50.150">
    <property type="entry name" value="Vaccinia Virus protein VP39"/>
    <property type="match status" value="1"/>
</dbReference>
<evidence type="ECO:0000256" key="2">
    <source>
        <dbReference type="ARBA" id="ARBA00022679"/>
    </source>
</evidence>
<evidence type="ECO:0000256" key="3">
    <source>
        <dbReference type="ARBA" id="ARBA00022691"/>
    </source>
</evidence>
<comment type="caution">
    <text evidence="5">The sequence shown here is derived from an EMBL/GenBank/DDBJ whole genome shotgun (WGS) entry which is preliminary data.</text>
</comment>
<organism evidence="5 6">
    <name type="scientific">Sinimarinibacterium flocculans</name>
    <dbReference type="NCBI Taxonomy" id="985250"/>
    <lineage>
        <taxon>Bacteria</taxon>
        <taxon>Pseudomonadati</taxon>
        <taxon>Pseudomonadota</taxon>
        <taxon>Gammaproteobacteria</taxon>
        <taxon>Nevskiales</taxon>
        <taxon>Nevskiaceae</taxon>
        <taxon>Sinimarinibacterium</taxon>
    </lineage>
</organism>
<dbReference type="EMBL" id="QICN01000002">
    <property type="protein sequence ID" value="PXV70518.1"/>
    <property type="molecule type" value="Genomic_DNA"/>
</dbReference>
<dbReference type="PANTHER" id="PTHR43464">
    <property type="entry name" value="METHYLTRANSFERASE"/>
    <property type="match status" value="1"/>
</dbReference>
<keyword evidence="2 5" id="KW-0808">Transferase</keyword>
<keyword evidence="1 5" id="KW-0489">Methyltransferase</keyword>
<dbReference type="PANTHER" id="PTHR43464:SF19">
    <property type="entry name" value="UBIQUINONE BIOSYNTHESIS O-METHYLTRANSFERASE, MITOCHONDRIAL"/>
    <property type="match status" value="1"/>
</dbReference>
<gene>
    <name evidence="5" type="ORF">C8D93_102377</name>
</gene>
<dbReference type="InterPro" id="IPR029063">
    <property type="entry name" value="SAM-dependent_MTases_sf"/>
</dbReference>
<evidence type="ECO:0000313" key="5">
    <source>
        <dbReference type="EMBL" id="PXV70518.1"/>
    </source>
</evidence>
<keyword evidence="6" id="KW-1185">Reference proteome</keyword>
<evidence type="ECO:0000313" key="6">
    <source>
        <dbReference type="Proteomes" id="UP000248330"/>
    </source>
</evidence>
<dbReference type="Proteomes" id="UP000248330">
    <property type="component" value="Unassembled WGS sequence"/>
</dbReference>
<dbReference type="SUPFAM" id="SSF53335">
    <property type="entry name" value="S-adenosyl-L-methionine-dependent methyltransferases"/>
    <property type="match status" value="1"/>
</dbReference>
<dbReference type="RefSeq" id="WP_110264173.1">
    <property type="nucleotide sequence ID" value="NZ_CAWNXA010000002.1"/>
</dbReference>
<dbReference type="AlphaFoldDB" id="A0A318EIS3"/>
<name>A0A318EIS3_9GAMM</name>
<evidence type="ECO:0000259" key="4">
    <source>
        <dbReference type="Pfam" id="PF13649"/>
    </source>
</evidence>
<proteinExistence type="predicted"/>
<sequence>MTPSQNPDSEQAALWNGTAGQAWVDLQALMDGVLAPFEKLLVDAAARAGATRVLDVGCGTGGTTLAIAGALGPQARCTGIDLSAPMISAARDRASAHAAAADFICADAQTHAFVPASFDRIVSRFGVMFFDDPTAAFNTLRRAARPGAGLHVIAWRDAAENPFMTAAERAAAPLLPAIPPRQPDAPGQFAFADRRRVHRLLDTTGWQAIDIQPVDLACTLPTHELERYFTRLGPLGRVLHEADPALRVRIVDVVRAAFQPYVDGETVRFTAACWSVVAQAPAM</sequence>
<dbReference type="GO" id="GO:0032259">
    <property type="term" value="P:methylation"/>
    <property type="evidence" value="ECO:0007669"/>
    <property type="project" value="UniProtKB-KW"/>
</dbReference>
<dbReference type="GO" id="GO:0008168">
    <property type="term" value="F:methyltransferase activity"/>
    <property type="evidence" value="ECO:0007669"/>
    <property type="project" value="UniProtKB-KW"/>
</dbReference>
<evidence type="ECO:0000256" key="1">
    <source>
        <dbReference type="ARBA" id="ARBA00022603"/>
    </source>
</evidence>
<dbReference type="CDD" id="cd02440">
    <property type="entry name" value="AdoMet_MTases"/>
    <property type="match status" value="1"/>
</dbReference>
<reference evidence="5 6" key="1">
    <citation type="submission" date="2018-04" db="EMBL/GenBank/DDBJ databases">
        <title>Genomic Encyclopedia of Type Strains, Phase IV (KMG-IV): sequencing the most valuable type-strain genomes for metagenomic binning, comparative biology and taxonomic classification.</title>
        <authorList>
            <person name="Goeker M."/>
        </authorList>
    </citation>
    <scope>NUCLEOTIDE SEQUENCE [LARGE SCALE GENOMIC DNA]</scope>
    <source>
        <strain evidence="5 6">DSM 104150</strain>
    </source>
</reference>
<dbReference type="Pfam" id="PF13649">
    <property type="entry name" value="Methyltransf_25"/>
    <property type="match status" value="1"/>
</dbReference>
<accession>A0A318EIS3</accession>
<feature type="domain" description="Methyltransferase" evidence="4">
    <location>
        <begin position="53"/>
        <end position="147"/>
    </location>
</feature>
<protein>
    <submittedName>
        <fullName evidence="5">Methyltransferase family protein</fullName>
    </submittedName>
</protein>